<feature type="compositionally biased region" description="Polar residues" evidence="1">
    <location>
        <begin position="674"/>
        <end position="684"/>
    </location>
</feature>
<dbReference type="EMBL" id="MVBO01000096">
    <property type="protein sequence ID" value="OZJ03236.1"/>
    <property type="molecule type" value="Genomic_DNA"/>
</dbReference>
<feature type="compositionally biased region" description="Basic and acidic residues" evidence="1">
    <location>
        <begin position="1"/>
        <end position="11"/>
    </location>
</feature>
<feature type="region of interest" description="Disordered" evidence="1">
    <location>
        <begin position="361"/>
        <end position="388"/>
    </location>
</feature>
<dbReference type="AlphaFoldDB" id="A0A261XXY8"/>
<proteinExistence type="predicted"/>
<evidence type="ECO:0000313" key="3">
    <source>
        <dbReference type="EMBL" id="OZJ03236.1"/>
    </source>
</evidence>
<keyword evidence="4" id="KW-1185">Reference proteome</keyword>
<comment type="caution">
    <text evidence="3">The sequence shown here is derived from an EMBL/GenBank/DDBJ whole genome shotgun (WGS) entry which is preliminary data.</text>
</comment>
<feature type="compositionally biased region" description="Low complexity" evidence="1">
    <location>
        <begin position="46"/>
        <end position="69"/>
    </location>
</feature>
<feature type="compositionally biased region" description="Basic and acidic residues" evidence="1">
    <location>
        <begin position="441"/>
        <end position="455"/>
    </location>
</feature>
<dbReference type="GO" id="GO:0030010">
    <property type="term" value="P:establishment of cell polarity"/>
    <property type="evidence" value="ECO:0007669"/>
    <property type="project" value="TreeGrafter"/>
</dbReference>
<sequence>MAHDDSSRMDDGASLGSQLSVEHGSKDTALKSSSHEKPAVAKADESASPLSSESSTPSPSVPVDVSLPTGSNVTSSNPGGIRRKPSVRITPLAKLEIESVQSPEPPGAMSPTTLSYLLDEEKNFNANTSEADIHIETNNPSHLFWVPASQHPELAPQDYEELLDKLDKSGRTLHGDGKSGVRRRRSVLSQSFKPTETEDSVVEVEPNQTAVDANELNHIQEEQEEVHDAEAPIAHGPDSQRSSRVRRSVSFTAVPPALDLEVQGSSPSLLRSPRTQIKRTTRTNAIRRTSFASIHKLKNISEPSLGSTSLRTSGENFGDEQYGLETQQVDAVIRYGKVPAGGIQLKDASLKDQITLQEDLPHNDDEFTSDQKPNVTPAPDDGRIDVDEDLSSFKPMHATPTFIEVPPVPQKQTLSVDSSSQAESVGLTKKTSWARLFTSDDKDKAKKTKSEETLRSKAITSSDLDAGKKPDSQGHSDSQSAGKRSFGLSSFFSRTTSKAVARSSNTDLKKESPIVITSSKVQSSKLKYTNYQRLPLHVERAIYRLSHIKLANPRRPLLHQVLISNLMFWYLSIMNRSQPSKSITSEHSKTMPSNSTLNNANSEGVARGRGAGSNAKPHKPIKTDKRSLEPASRTPSRAPTMGVNHEDPQRTKVSHPAESPETDRRPKSVPSPPMRNNTRTVLTDTDTKDEDDVPLAMYRHSH</sequence>
<organism evidence="3 4">
    <name type="scientific">Bifiguratus adelaidae</name>
    <dbReference type="NCBI Taxonomy" id="1938954"/>
    <lineage>
        <taxon>Eukaryota</taxon>
        <taxon>Fungi</taxon>
        <taxon>Fungi incertae sedis</taxon>
        <taxon>Mucoromycota</taxon>
        <taxon>Mucoromycotina</taxon>
        <taxon>Endogonomycetes</taxon>
        <taxon>Endogonales</taxon>
        <taxon>Endogonales incertae sedis</taxon>
        <taxon>Bifiguratus</taxon>
    </lineage>
</organism>
<feature type="compositionally biased region" description="Basic and acidic residues" evidence="1">
    <location>
        <begin position="23"/>
        <end position="45"/>
    </location>
</feature>
<name>A0A261XXY8_9FUNG</name>
<dbReference type="Proteomes" id="UP000242875">
    <property type="component" value="Unassembled WGS sequence"/>
</dbReference>
<dbReference type="InterPro" id="IPR013941">
    <property type="entry name" value="ZDS1_C"/>
</dbReference>
<feature type="region of interest" description="Disordered" evidence="1">
    <location>
        <begin position="441"/>
        <end position="483"/>
    </location>
</feature>
<dbReference type="GO" id="GO:0010971">
    <property type="term" value="P:positive regulation of G2/M transition of mitotic cell cycle"/>
    <property type="evidence" value="ECO:0007669"/>
    <property type="project" value="TreeGrafter"/>
</dbReference>
<feature type="region of interest" description="Disordered" evidence="1">
    <location>
        <begin position="581"/>
        <end position="702"/>
    </location>
</feature>
<dbReference type="OrthoDB" id="5589766at2759"/>
<protein>
    <recommendedName>
        <fullName evidence="2">Protein Zds1 C-terminal domain-containing protein</fullName>
    </recommendedName>
</protein>
<feature type="compositionally biased region" description="Polar residues" evidence="1">
    <location>
        <begin position="590"/>
        <end position="602"/>
    </location>
</feature>
<dbReference type="InterPro" id="IPR040206">
    <property type="entry name" value="Zds1/2"/>
</dbReference>
<feature type="domain" description="Protein Zds1 C-terminal" evidence="2">
    <location>
        <begin position="523"/>
        <end position="575"/>
    </location>
</feature>
<dbReference type="GO" id="GO:0005737">
    <property type="term" value="C:cytoplasm"/>
    <property type="evidence" value="ECO:0007669"/>
    <property type="project" value="TreeGrafter"/>
</dbReference>
<gene>
    <name evidence="3" type="ORF">BZG36_03435</name>
</gene>
<evidence type="ECO:0000259" key="2">
    <source>
        <dbReference type="SMART" id="SM01327"/>
    </source>
</evidence>
<feature type="compositionally biased region" description="Polar residues" evidence="1">
    <location>
        <begin position="410"/>
        <end position="423"/>
    </location>
</feature>
<accession>A0A261XXY8</accession>
<dbReference type="PANTHER" id="PTHR28089">
    <property type="entry name" value="PROTEIN ZDS1-RELATED"/>
    <property type="match status" value="1"/>
</dbReference>
<dbReference type="SMART" id="SM01327">
    <property type="entry name" value="Zds_C"/>
    <property type="match status" value="1"/>
</dbReference>
<evidence type="ECO:0000256" key="1">
    <source>
        <dbReference type="SAM" id="MobiDB-lite"/>
    </source>
</evidence>
<dbReference type="PANTHER" id="PTHR28089:SF1">
    <property type="entry name" value="PROTEIN ZDS1-RELATED"/>
    <property type="match status" value="1"/>
</dbReference>
<dbReference type="Pfam" id="PF08632">
    <property type="entry name" value="Zds_C"/>
    <property type="match status" value="1"/>
</dbReference>
<feature type="region of interest" description="Disordered" evidence="1">
    <location>
        <begin position="223"/>
        <end position="246"/>
    </location>
</feature>
<feature type="compositionally biased region" description="Basic and acidic residues" evidence="1">
    <location>
        <begin position="170"/>
        <end position="179"/>
    </location>
</feature>
<evidence type="ECO:0000313" key="4">
    <source>
        <dbReference type="Proteomes" id="UP000242875"/>
    </source>
</evidence>
<feature type="region of interest" description="Disordered" evidence="1">
    <location>
        <begin position="400"/>
        <end position="425"/>
    </location>
</feature>
<reference evidence="3 4" key="1">
    <citation type="journal article" date="2017" name="Mycologia">
        <title>Bifiguratus adelaidae, gen. et sp. nov., a new member of Mucoromycotina in endophytic and soil-dwelling habitats.</title>
        <authorList>
            <person name="Torres-Cruz T.J."/>
            <person name="Billingsley Tobias T.L."/>
            <person name="Almatruk M."/>
            <person name="Hesse C."/>
            <person name="Kuske C.R."/>
            <person name="Desiro A."/>
            <person name="Benucci G.M."/>
            <person name="Bonito G."/>
            <person name="Stajich J.E."/>
            <person name="Dunlap C."/>
            <person name="Arnold A.E."/>
            <person name="Porras-Alfaro A."/>
        </authorList>
    </citation>
    <scope>NUCLEOTIDE SEQUENCE [LARGE SCALE GENOMIC DNA]</scope>
    <source>
        <strain evidence="3 4">AZ0501</strain>
    </source>
</reference>
<feature type="region of interest" description="Disordered" evidence="1">
    <location>
        <begin position="170"/>
        <end position="204"/>
    </location>
</feature>
<feature type="region of interest" description="Disordered" evidence="1">
    <location>
        <begin position="1"/>
        <end position="87"/>
    </location>
</feature>
<feature type="compositionally biased region" description="Basic and acidic residues" evidence="1">
    <location>
        <begin position="465"/>
        <end position="474"/>
    </location>
</feature>